<reference evidence="1" key="1">
    <citation type="submission" date="2021-01" db="EMBL/GenBank/DDBJ databases">
        <title>Adiantum capillus-veneris genome.</title>
        <authorList>
            <person name="Fang Y."/>
            <person name="Liao Q."/>
        </authorList>
    </citation>
    <scope>NUCLEOTIDE SEQUENCE</scope>
    <source>
        <strain evidence="1">H3</strain>
        <tissue evidence="1">Leaf</tissue>
    </source>
</reference>
<dbReference type="AlphaFoldDB" id="A0A9D4ZAP6"/>
<name>A0A9D4ZAP6_ADICA</name>
<sequence>MVSLALRWWFGTCLDMRQLGGSSLSCGGFLRERLRLRMMCIVIRFLGSERT</sequence>
<dbReference type="Proteomes" id="UP000886520">
    <property type="component" value="Chromosome 16"/>
</dbReference>
<evidence type="ECO:0000313" key="2">
    <source>
        <dbReference type="Proteomes" id="UP000886520"/>
    </source>
</evidence>
<keyword evidence="2" id="KW-1185">Reference proteome</keyword>
<accession>A0A9D4ZAP6</accession>
<organism evidence="1 2">
    <name type="scientific">Adiantum capillus-veneris</name>
    <name type="common">Maidenhair fern</name>
    <dbReference type="NCBI Taxonomy" id="13818"/>
    <lineage>
        <taxon>Eukaryota</taxon>
        <taxon>Viridiplantae</taxon>
        <taxon>Streptophyta</taxon>
        <taxon>Embryophyta</taxon>
        <taxon>Tracheophyta</taxon>
        <taxon>Polypodiopsida</taxon>
        <taxon>Polypodiidae</taxon>
        <taxon>Polypodiales</taxon>
        <taxon>Pteridineae</taxon>
        <taxon>Pteridaceae</taxon>
        <taxon>Vittarioideae</taxon>
        <taxon>Adiantum</taxon>
    </lineage>
</organism>
<comment type="caution">
    <text evidence="1">The sequence shown here is derived from an EMBL/GenBank/DDBJ whole genome shotgun (WGS) entry which is preliminary data.</text>
</comment>
<evidence type="ECO:0000313" key="1">
    <source>
        <dbReference type="EMBL" id="KAI5068498.1"/>
    </source>
</evidence>
<gene>
    <name evidence="1" type="ORF">GOP47_0016843</name>
</gene>
<feature type="non-terminal residue" evidence="1">
    <location>
        <position position="51"/>
    </location>
</feature>
<dbReference type="EMBL" id="JABFUD020000016">
    <property type="protein sequence ID" value="KAI5068498.1"/>
    <property type="molecule type" value="Genomic_DNA"/>
</dbReference>
<dbReference type="OrthoDB" id="10264738at2759"/>
<proteinExistence type="predicted"/>
<protein>
    <submittedName>
        <fullName evidence="1">Uncharacterized protein</fullName>
    </submittedName>
</protein>